<comment type="caution">
    <text evidence="2">The sequence shown here is derived from an EMBL/GenBank/DDBJ whole genome shotgun (WGS) entry which is preliminary data.</text>
</comment>
<dbReference type="Proteomes" id="UP000327157">
    <property type="component" value="Chromosome 16"/>
</dbReference>
<keyword evidence="3" id="KW-1185">Reference proteome</keyword>
<protein>
    <submittedName>
        <fullName evidence="2">S2-RNase</fullName>
    </submittedName>
</protein>
<evidence type="ECO:0000313" key="2">
    <source>
        <dbReference type="EMBL" id="KAB2625963.1"/>
    </source>
</evidence>
<name>A0A5N5HH91_9ROSA</name>
<dbReference type="PANTHER" id="PTHR33223:SF3">
    <property type="match status" value="1"/>
</dbReference>
<accession>A0A5N5HH91</accession>
<feature type="region of interest" description="Disordered" evidence="1">
    <location>
        <begin position="26"/>
        <end position="46"/>
    </location>
</feature>
<dbReference type="AlphaFoldDB" id="A0A5N5HH91"/>
<reference evidence="3" key="2">
    <citation type="submission" date="2019-10" db="EMBL/GenBank/DDBJ databases">
        <title>A de novo genome assembly of a pear dwarfing rootstock.</title>
        <authorList>
            <person name="Wang F."/>
            <person name="Wang J."/>
            <person name="Li S."/>
            <person name="Zhang Y."/>
            <person name="Fang M."/>
            <person name="Ma L."/>
            <person name="Zhao Y."/>
            <person name="Jiang S."/>
        </authorList>
    </citation>
    <scope>NUCLEOTIDE SEQUENCE [LARGE SCALE GENOMIC DNA]</scope>
</reference>
<evidence type="ECO:0000313" key="3">
    <source>
        <dbReference type="Proteomes" id="UP000327157"/>
    </source>
</evidence>
<reference evidence="2 3" key="3">
    <citation type="submission" date="2019-11" db="EMBL/GenBank/DDBJ databases">
        <title>A de novo genome assembly of a pear dwarfing rootstock.</title>
        <authorList>
            <person name="Wang F."/>
            <person name="Wang J."/>
            <person name="Li S."/>
            <person name="Zhang Y."/>
            <person name="Fang M."/>
            <person name="Ma L."/>
            <person name="Zhao Y."/>
            <person name="Jiang S."/>
        </authorList>
    </citation>
    <scope>NUCLEOTIDE SEQUENCE [LARGE SCALE GENOMIC DNA]</scope>
    <source>
        <strain evidence="2">S2</strain>
        <tissue evidence="2">Leaf</tissue>
    </source>
</reference>
<reference evidence="2 3" key="1">
    <citation type="submission" date="2019-09" db="EMBL/GenBank/DDBJ databases">
        <authorList>
            <person name="Ou C."/>
        </authorList>
    </citation>
    <scope>NUCLEOTIDE SEQUENCE [LARGE SCALE GENOMIC DNA]</scope>
    <source>
        <strain evidence="2">S2</strain>
        <tissue evidence="2">Leaf</tissue>
    </source>
</reference>
<sequence length="172" mass="19831">MTRSSQPVRGHILEFDDDFERILRRQRKQPKFNRPSSSSESEFEAEIETELEEEQDMAIYNRTIKELSALGLDNVVPLCIQYPAAIQGKTDEFELKSSLLHHIPKYHGLSMEDPNKHLKEFEVVCSSMTPINVDGNILKMKAFPFSLLEKAKDWLFELAPGTVTSWESMKRA</sequence>
<proteinExistence type="predicted"/>
<dbReference type="OrthoDB" id="1305902at2759"/>
<evidence type="ECO:0000256" key="1">
    <source>
        <dbReference type="SAM" id="MobiDB-lite"/>
    </source>
</evidence>
<dbReference type="EMBL" id="SMOL01000160">
    <property type="protein sequence ID" value="KAB2625963.1"/>
    <property type="molecule type" value="Genomic_DNA"/>
</dbReference>
<gene>
    <name evidence="2" type="ORF">D8674_017623</name>
</gene>
<dbReference type="PANTHER" id="PTHR33223">
    <property type="entry name" value="CCHC-TYPE DOMAIN-CONTAINING PROTEIN"/>
    <property type="match status" value="1"/>
</dbReference>
<organism evidence="2 3">
    <name type="scientific">Pyrus ussuriensis x Pyrus communis</name>
    <dbReference type="NCBI Taxonomy" id="2448454"/>
    <lineage>
        <taxon>Eukaryota</taxon>
        <taxon>Viridiplantae</taxon>
        <taxon>Streptophyta</taxon>
        <taxon>Embryophyta</taxon>
        <taxon>Tracheophyta</taxon>
        <taxon>Spermatophyta</taxon>
        <taxon>Magnoliopsida</taxon>
        <taxon>eudicotyledons</taxon>
        <taxon>Gunneridae</taxon>
        <taxon>Pentapetalae</taxon>
        <taxon>rosids</taxon>
        <taxon>fabids</taxon>
        <taxon>Rosales</taxon>
        <taxon>Rosaceae</taxon>
        <taxon>Amygdaloideae</taxon>
        <taxon>Maleae</taxon>
        <taxon>Pyrus</taxon>
    </lineage>
</organism>